<dbReference type="InterPro" id="IPR029058">
    <property type="entry name" value="AB_hydrolase_fold"/>
</dbReference>
<protein>
    <recommendedName>
        <fullName evidence="6">Carboxylic ester hydrolase</fullName>
        <ecNumber evidence="6">3.1.1.-</ecNumber>
    </recommendedName>
</protein>
<dbReference type="EMBL" id="MK864075">
    <property type="protein sequence ID" value="QEA03465.1"/>
    <property type="molecule type" value="mRNA"/>
</dbReference>
<evidence type="ECO:0000256" key="6">
    <source>
        <dbReference type="RuleBase" id="RU361235"/>
    </source>
</evidence>
<feature type="domain" description="Carboxylesterase type B" evidence="7">
    <location>
        <begin position="23"/>
        <end position="529"/>
    </location>
</feature>
<feature type="chain" id="PRO_5023032881" description="Carboxylic ester hydrolase" evidence="6">
    <location>
        <begin position="24"/>
        <end position="545"/>
    </location>
</feature>
<keyword evidence="2" id="KW-0719">Serine esterase</keyword>
<dbReference type="InterPro" id="IPR019826">
    <property type="entry name" value="Carboxylesterase_B_AS"/>
</dbReference>
<dbReference type="SUPFAM" id="SSF53474">
    <property type="entry name" value="alpha/beta-Hydrolases"/>
    <property type="match status" value="1"/>
</dbReference>
<keyword evidence="3 6" id="KW-0378">Hydrolase</keyword>
<evidence type="ECO:0000256" key="5">
    <source>
        <dbReference type="ARBA" id="ARBA00023180"/>
    </source>
</evidence>
<proteinExistence type="evidence at transcript level"/>
<comment type="similarity">
    <text evidence="1 6">Belongs to the type-B carboxylesterase/lipase family.</text>
</comment>
<sequence length="545" mass="61569">MKYRKKLVLFTLFAMNLVDQPAPEVIIAQGTLIGKTSADGTFFEYMGIPYASANSSNRFKAPFSAPSWDGIYKATEEFYSCPQKTPIGVVGTEDCLKINVYVPAFAEKPLPVMVYIHGGAFILGSGGKLIYAADFLVKHDVIVVTFHYRLGALGFLCLGIEEAPGNAGLKDQIAALRWVKKNIAAFGGDSDNITIFGESAGATSAAILIASKATNGLFNRAIIQSGSSVTSWSVNRKSVWVASLLTKELGYKTEDPHEIYEILSKLHYKDLIKLRPKKPLEMYFDTQLLHLPCVERSFPGVEQVLDDLPYNLISSNPKNIPVILGSNSNEGLFLVAVETADTLKERNTHYLFASDLKFDDEDEAAMVAKEVKEFYFGEELISLKSITNVSKIYTHLYFEIPVILESELYLSNNNASIYNYYFDYEGGRNFLKDRTGYSKEKGACHADEMFYLFDSKFWPFKVRKRDQKIIDFMTKIWTNFAKYGDPTPPSQSDLPIKWTPSKGNYLNFLYIQDQPKMGSIPNPKAYNLWKNIYTKYRRTNFQDYL</sequence>
<evidence type="ECO:0000256" key="3">
    <source>
        <dbReference type="ARBA" id="ARBA00022801"/>
    </source>
</evidence>
<dbReference type="Pfam" id="PF00135">
    <property type="entry name" value="COesterase"/>
    <property type="match status" value="1"/>
</dbReference>
<evidence type="ECO:0000256" key="1">
    <source>
        <dbReference type="ARBA" id="ARBA00005964"/>
    </source>
</evidence>
<reference evidence="8" key="1">
    <citation type="submission" date="2019-04" db="EMBL/GenBank/DDBJ databases">
        <authorList>
            <person name="Zhang T.Jr."/>
        </authorList>
    </citation>
    <scope>NUCLEOTIDE SEQUENCE</scope>
    <source>
        <strain evidence="8">PintCXE15</strain>
    </source>
</reference>
<keyword evidence="6" id="KW-0732">Signal</keyword>
<dbReference type="GO" id="GO:0052689">
    <property type="term" value="F:carboxylic ester hydrolase activity"/>
    <property type="evidence" value="ECO:0007669"/>
    <property type="project" value="UniProtKB-KW"/>
</dbReference>
<organism evidence="8">
    <name type="scientific">Plodia interpunctella</name>
    <name type="common">Indianmeal moth</name>
    <dbReference type="NCBI Taxonomy" id="58824"/>
    <lineage>
        <taxon>Eukaryota</taxon>
        <taxon>Metazoa</taxon>
        <taxon>Ecdysozoa</taxon>
        <taxon>Arthropoda</taxon>
        <taxon>Hexapoda</taxon>
        <taxon>Insecta</taxon>
        <taxon>Pterygota</taxon>
        <taxon>Neoptera</taxon>
        <taxon>Endopterygota</taxon>
        <taxon>Lepidoptera</taxon>
        <taxon>Glossata</taxon>
        <taxon>Ditrysia</taxon>
        <taxon>Pyraloidea</taxon>
        <taxon>Pyralidae</taxon>
        <taxon>Phycitinae</taxon>
        <taxon>Plodia</taxon>
    </lineage>
</organism>
<dbReference type="PROSITE" id="PS00122">
    <property type="entry name" value="CARBOXYLESTERASE_B_1"/>
    <property type="match status" value="1"/>
</dbReference>
<name>A0A5B8R852_PLOIN</name>
<accession>A0A5B8R852</accession>
<dbReference type="EC" id="3.1.1.-" evidence="6"/>
<dbReference type="PANTHER" id="PTHR43142:SF1">
    <property type="entry name" value="CARBOXYLIC ESTER HYDROLASE"/>
    <property type="match status" value="1"/>
</dbReference>
<evidence type="ECO:0000256" key="4">
    <source>
        <dbReference type="ARBA" id="ARBA00023157"/>
    </source>
</evidence>
<evidence type="ECO:0000256" key="2">
    <source>
        <dbReference type="ARBA" id="ARBA00022487"/>
    </source>
</evidence>
<feature type="signal peptide" evidence="6">
    <location>
        <begin position="1"/>
        <end position="23"/>
    </location>
</feature>
<dbReference type="Gene3D" id="3.40.50.1820">
    <property type="entry name" value="alpha/beta hydrolase"/>
    <property type="match status" value="1"/>
</dbReference>
<keyword evidence="5" id="KW-0325">Glycoprotein</keyword>
<keyword evidence="4" id="KW-1015">Disulfide bond</keyword>
<evidence type="ECO:0000259" key="7">
    <source>
        <dbReference type="Pfam" id="PF00135"/>
    </source>
</evidence>
<dbReference type="AlphaFoldDB" id="A0A5B8R852"/>
<dbReference type="InterPro" id="IPR002018">
    <property type="entry name" value="CarbesteraseB"/>
</dbReference>
<evidence type="ECO:0000313" key="8">
    <source>
        <dbReference type="EMBL" id="QEA03465.1"/>
    </source>
</evidence>
<dbReference type="PANTHER" id="PTHR43142">
    <property type="entry name" value="CARBOXYLIC ESTER HYDROLASE"/>
    <property type="match status" value="1"/>
</dbReference>